<evidence type="ECO:0000313" key="3">
    <source>
        <dbReference type="Proteomes" id="UP001168972"/>
    </source>
</evidence>
<protein>
    <submittedName>
        <fullName evidence="2">Uncharacterized protein</fullName>
    </submittedName>
</protein>
<dbReference type="EMBL" id="JAQQBR010001875">
    <property type="protein sequence ID" value="KAK0159501.1"/>
    <property type="molecule type" value="Genomic_DNA"/>
</dbReference>
<comment type="caution">
    <text evidence="2">The sequence shown here is derived from an EMBL/GenBank/DDBJ whole genome shotgun (WGS) entry which is preliminary data.</text>
</comment>
<feature type="region of interest" description="Disordered" evidence="1">
    <location>
        <begin position="193"/>
        <end position="241"/>
    </location>
</feature>
<reference evidence="2" key="1">
    <citation type="journal article" date="2023" name="bioRxiv">
        <title>Scaffold-level genome assemblies of two parasitoid biocontrol wasps reveal the parthenogenesis mechanism and an associated novel virus.</title>
        <authorList>
            <person name="Inwood S."/>
            <person name="Skelly J."/>
            <person name="Guhlin J."/>
            <person name="Harrop T."/>
            <person name="Goldson S."/>
            <person name="Dearden P."/>
        </authorList>
    </citation>
    <scope>NUCLEOTIDE SEQUENCE</scope>
    <source>
        <strain evidence="2">Lincoln</strain>
        <tissue evidence="2">Whole body</tissue>
    </source>
</reference>
<name>A0AA39C7U5_MICHY</name>
<reference evidence="2" key="2">
    <citation type="submission" date="2023-03" db="EMBL/GenBank/DDBJ databases">
        <authorList>
            <person name="Inwood S.N."/>
            <person name="Skelly J.G."/>
            <person name="Guhlin J."/>
            <person name="Harrop T.W.R."/>
            <person name="Goldson S.G."/>
            <person name="Dearden P.K."/>
        </authorList>
    </citation>
    <scope>NUCLEOTIDE SEQUENCE</scope>
    <source>
        <strain evidence="2">Lincoln</strain>
        <tissue evidence="2">Whole body</tissue>
    </source>
</reference>
<sequence>MEFTPDIINDLSPEEIRFLKFIPPHTLNCDAVVHKNFGIMLGNDVFQFRYDLLNFHDSVTRLARVRNREMNENRSKNCAKYRLIMNLQHMNDKVQELSNKKMRKVINKTVAEKCEGITIVAAPNIIDEKSEEITIVAAPDIIDDKSENIITAASNAADEKSEDIHSAAPNAADEIKNIHTVTFNTHDERYDIAGHESSTSRHRVKREKESTNNEPEVPEIVTATGDDDENDNNDEVGAVHTDEFDSMIEKAKDVLKETKKIYEFVLYKKQ</sequence>
<organism evidence="2 3">
    <name type="scientific">Microctonus hyperodae</name>
    <name type="common">Parasitoid wasp</name>
    <dbReference type="NCBI Taxonomy" id="165561"/>
    <lineage>
        <taxon>Eukaryota</taxon>
        <taxon>Metazoa</taxon>
        <taxon>Ecdysozoa</taxon>
        <taxon>Arthropoda</taxon>
        <taxon>Hexapoda</taxon>
        <taxon>Insecta</taxon>
        <taxon>Pterygota</taxon>
        <taxon>Neoptera</taxon>
        <taxon>Endopterygota</taxon>
        <taxon>Hymenoptera</taxon>
        <taxon>Apocrita</taxon>
        <taxon>Ichneumonoidea</taxon>
        <taxon>Braconidae</taxon>
        <taxon>Euphorinae</taxon>
        <taxon>Microctonus</taxon>
    </lineage>
</organism>
<feature type="compositionally biased region" description="Acidic residues" evidence="1">
    <location>
        <begin position="225"/>
        <end position="234"/>
    </location>
</feature>
<dbReference type="AlphaFoldDB" id="A0AA39C7U5"/>
<dbReference type="Proteomes" id="UP001168972">
    <property type="component" value="Unassembled WGS sequence"/>
</dbReference>
<evidence type="ECO:0000256" key="1">
    <source>
        <dbReference type="SAM" id="MobiDB-lite"/>
    </source>
</evidence>
<gene>
    <name evidence="2" type="ORF">PV327_011044</name>
</gene>
<evidence type="ECO:0000313" key="2">
    <source>
        <dbReference type="EMBL" id="KAK0159501.1"/>
    </source>
</evidence>
<proteinExistence type="predicted"/>
<keyword evidence="3" id="KW-1185">Reference proteome</keyword>
<accession>A0AA39C7U5</accession>